<dbReference type="InterPro" id="IPR003961">
    <property type="entry name" value="FN3_dom"/>
</dbReference>
<keyword evidence="2" id="KW-0472">Membrane</keyword>
<dbReference type="PANTHER" id="PTHR24099:SF11">
    <property type="entry name" value="FIBRONECTIN TYPE III DOMAIN-CONTAINING 3BA-RELATED"/>
    <property type="match status" value="1"/>
</dbReference>
<keyword evidence="2" id="KW-1133">Transmembrane helix</keyword>
<dbReference type="FunFam" id="2.60.40.10:FF:000373">
    <property type="entry name" value="fibronectin type-III domain-containing protein 3A isoform X1"/>
    <property type="match status" value="1"/>
</dbReference>
<dbReference type="AlphaFoldDB" id="A0A498M845"/>
<dbReference type="PANTHER" id="PTHR24099">
    <property type="entry name" value="E3 UBIQUITIN-PROTEIN LIGASE TRIM36-RELATED"/>
    <property type="match status" value="1"/>
</dbReference>
<dbReference type="STRING" id="84645.A0A498M845"/>
<feature type="compositionally biased region" description="Basic and acidic residues" evidence="1">
    <location>
        <begin position="245"/>
        <end position="260"/>
    </location>
</feature>
<feature type="domain" description="Fibronectin type-III" evidence="3">
    <location>
        <begin position="693"/>
        <end position="797"/>
    </location>
</feature>
<dbReference type="SMART" id="SM00060">
    <property type="entry name" value="FN3"/>
    <property type="match status" value="8"/>
</dbReference>
<dbReference type="InterPro" id="IPR013783">
    <property type="entry name" value="Ig-like_fold"/>
</dbReference>
<feature type="domain" description="Fibronectin type-III" evidence="3">
    <location>
        <begin position="626"/>
        <end position="692"/>
    </location>
</feature>
<dbReference type="Pfam" id="PF00041">
    <property type="entry name" value="fn3"/>
    <property type="match status" value="6"/>
</dbReference>
<gene>
    <name evidence="4" type="ORF">ROHU_027122</name>
</gene>
<dbReference type="SUPFAM" id="SSF49265">
    <property type="entry name" value="Fibronectin type III"/>
    <property type="match status" value="6"/>
</dbReference>
<evidence type="ECO:0000313" key="4">
    <source>
        <dbReference type="EMBL" id="RXN17118.1"/>
    </source>
</evidence>
<dbReference type="PROSITE" id="PS50853">
    <property type="entry name" value="FN3"/>
    <property type="match status" value="8"/>
</dbReference>
<feature type="transmembrane region" description="Helical" evidence="2">
    <location>
        <begin position="1116"/>
        <end position="1138"/>
    </location>
</feature>
<evidence type="ECO:0000313" key="5">
    <source>
        <dbReference type="Proteomes" id="UP000290572"/>
    </source>
</evidence>
<feature type="domain" description="Fibronectin type-III" evidence="3">
    <location>
        <begin position="898"/>
        <end position="991"/>
    </location>
</feature>
<dbReference type="Gene3D" id="2.60.40.10">
    <property type="entry name" value="Immunoglobulins"/>
    <property type="match status" value="9"/>
</dbReference>
<sequence length="1139" mass="125795">MMMTDQMLDLPPPLSNEVPMMHHMINGDAPQQVILVQVNPGETFTIRTEDGALQCIQGPAEVPMMSPNGSIPPIHVPPGYVSQVLEDNTGVRRVVVTPHSECYPPSYSPALSPSHHIHPPYLTHPHFIPASHTSYYPPVSPGDVPPHQFYQHRLPPIYPEEIIPLYNVSTFMTHEEYCKPQPKKLKQPVERTGLNQVTSPLSSSYKNTTACTTTANGYSKSHGSPGGGGSPGNKRPDRRSRGSPKHSDTEPQDHDVDTRRVQAVPSGMDKPQVSNVQSRSALVSWTSVPVSGSSGRVPSCSYELQLKDKGRDGKYKVVYSGEELQYTLTDLRPATDYHPPADNGSKITNYVLEWDEGKKNSIFREYYVGHQRHCKVMRLCPAVGYTFRVAALNDIGTSGFSTEVVFNTTGSLPQTSLPPRLVQAGPSWVMLEWTRPNSCSVEEVVTYTLEMQDETKGLDFQAVYSGLELKRKVESLRRNTQYKFRLTTCSGEWRSAPSSLLVCKTTPDRPGPPVNPAVNGVTYHSFCVTWEPPHDDGGSGDVTYVLEISEENSEERQWATLYKGQERKHLCEDLKPATSYSLRLSCVNVGGQSQCSDDLTVRTHIPPPGRCQPPSIVDGPLCGEESENVEFSLEMCAMEEGSEPMEVYCGSKTECTVGNLLPGTTYRFQVRAVNSAGYGPYSESMEISTAAGPPGQCSPPAINVTSHTCADVTWEERHACSDLNPQNNDSSGIDISEYRLDWGRDLDSLELVYSGTETYFQISNLEASTEYCCRLQAVNQAGAGPYSDLVTCRTPAAAPDVVSGFRLVDHPLNPTESEFFSHSTCLALTWDEPSCNGAEITSYSISMGDSIITAGNVTCHIIRDLLPDSEYSLQIQAENEMGPGPFSQTLTVRTRPLPPSPPRLECAAIGPQSLKLRWGFSSRSQLADDTTYVLQMEDKNQRFVVVYRGPSHTFKLQRLSESSRYCFRIQAVTEAGEGPFSETYTFSTTKSLPQTLKAPRVVQLEGNACEVTWESIPPMRGDRISYVLQVLGGRDSDYKQVYKGDDTSFQLSGLQWNTDYRVRVFACRRCADTLQDLCGSFSPPAHFNLRRSDATLAVEVDVTRVPTGRTLTDEQFASLIVFGVASLSVLIAFLLQLVI</sequence>
<name>A0A498M845_LABRO</name>
<evidence type="ECO:0000256" key="1">
    <source>
        <dbReference type="SAM" id="MobiDB-lite"/>
    </source>
</evidence>
<keyword evidence="5" id="KW-1185">Reference proteome</keyword>
<organism evidence="4 5">
    <name type="scientific">Labeo rohita</name>
    <name type="common">Indian major carp</name>
    <name type="synonym">Cyprinus rohita</name>
    <dbReference type="NCBI Taxonomy" id="84645"/>
    <lineage>
        <taxon>Eukaryota</taxon>
        <taxon>Metazoa</taxon>
        <taxon>Chordata</taxon>
        <taxon>Craniata</taxon>
        <taxon>Vertebrata</taxon>
        <taxon>Euteleostomi</taxon>
        <taxon>Actinopterygii</taxon>
        <taxon>Neopterygii</taxon>
        <taxon>Teleostei</taxon>
        <taxon>Ostariophysi</taxon>
        <taxon>Cypriniformes</taxon>
        <taxon>Cyprinidae</taxon>
        <taxon>Labeoninae</taxon>
        <taxon>Labeonini</taxon>
        <taxon>Labeo</taxon>
    </lineage>
</organism>
<reference evidence="4 5" key="1">
    <citation type="submission" date="2018-03" db="EMBL/GenBank/DDBJ databases">
        <title>Draft genome sequence of Rohu Carp (Labeo rohita).</title>
        <authorList>
            <person name="Das P."/>
            <person name="Kushwaha B."/>
            <person name="Joshi C.G."/>
            <person name="Kumar D."/>
            <person name="Nagpure N.S."/>
            <person name="Sahoo L."/>
            <person name="Das S.P."/>
            <person name="Bit A."/>
            <person name="Patnaik S."/>
            <person name="Meher P.K."/>
            <person name="Jayasankar P."/>
            <person name="Koringa P.G."/>
            <person name="Patel N.V."/>
            <person name="Hinsu A.T."/>
            <person name="Kumar R."/>
            <person name="Pandey M."/>
            <person name="Agarwal S."/>
            <person name="Srivastava S."/>
            <person name="Singh M."/>
            <person name="Iquebal M.A."/>
            <person name="Jaiswal S."/>
            <person name="Angadi U.B."/>
            <person name="Kumar N."/>
            <person name="Raza M."/>
            <person name="Shah T.M."/>
            <person name="Rai A."/>
            <person name="Jena J.K."/>
        </authorList>
    </citation>
    <scope>NUCLEOTIDE SEQUENCE [LARGE SCALE GENOMIC DNA]</scope>
    <source>
        <strain evidence="4">DASCIFA01</strain>
        <tissue evidence="4">Testis</tissue>
    </source>
</reference>
<feature type="region of interest" description="Disordered" evidence="1">
    <location>
        <begin position="181"/>
        <end position="275"/>
    </location>
</feature>
<comment type="caution">
    <text evidence="4">The sequence shown here is derived from an EMBL/GenBank/DDBJ whole genome shotgun (WGS) entry which is preliminary data.</text>
</comment>
<dbReference type="FunFam" id="2.60.40.10:FF:000185">
    <property type="entry name" value="Fibronectin type III domain containing 3A"/>
    <property type="match status" value="1"/>
</dbReference>
<feature type="domain" description="Fibronectin type-III" evidence="3">
    <location>
        <begin position="810"/>
        <end position="897"/>
    </location>
</feature>
<evidence type="ECO:0000259" key="3">
    <source>
        <dbReference type="PROSITE" id="PS50853"/>
    </source>
</evidence>
<feature type="domain" description="Fibronectin type-III" evidence="3">
    <location>
        <begin position="415"/>
        <end position="508"/>
    </location>
</feature>
<keyword evidence="2" id="KW-0812">Transmembrane</keyword>
<proteinExistence type="predicted"/>
<feature type="compositionally biased region" description="Polar residues" evidence="1">
    <location>
        <begin position="193"/>
        <end position="222"/>
    </location>
</feature>
<feature type="domain" description="Fibronectin type-III" evidence="3">
    <location>
        <begin position="992"/>
        <end position="1092"/>
    </location>
</feature>
<accession>A0A498M845</accession>
<protein>
    <submittedName>
        <fullName evidence="4">Fibronectin type III domain-containing 3B</fullName>
    </submittedName>
</protein>
<evidence type="ECO:0000256" key="2">
    <source>
        <dbReference type="SAM" id="Phobius"/>
    </source>
</evidence>
<dbReference type="EMBL" id="QBIY01012761">
    <property type="protein sequence ID" value="RXN17118.1"/>
    <property type="molecule type" value="Genomic_DNA"/>
</dbReference>
<feature type="domain" description="Fibronectin type-III" evidence="3">
    <location>
        <begin position="311"/>
        <end position="411"/>
    </location>
</feature>
<dbReference type="InterPro" id="IPR036116">
    <property type="entry name" value="FN3_sf"/>
</dbReference>
<dbReference type="Proteomes" id="UP000290572">
    <property type="component" value="Unassembled WGS sequence"/>
</dbReference>
<dbReference type="InterPro" id="IPR050617">
    <property type="entry name" value="E3_ligase_FN3/SPRY"/>
</dbReference>
<feature type="domain" description="Fibronectin type-III" evidence="3">
    <location>
        <begin position="512"/>
        <end position="608"/>
    </location>
</feature>
<dbReference type="CDD" id="cd00063">
    <property type="entry name" value="FN3"/>
    <property type="match status" value="8"/>
</dbReference>